<feature type="region of interest" description="Disordered" evidence="5">
    <location>
        <begin position="447"/>
        <end position="473"/>
    </location>
</feature>
<gene>
    <name evidence="6" type="ORF">NTJ_04679</name>
</gene>
<dbReference type="PROSITE" id="PS51463">
    <property type="entry name" value="P_GLUCOSE_ISOMERASE_3"/>
    <property type="match status" value="1"/>
</dbReference>
<dbReference type="InterPro" id="IPR046348">
    <property type="entry name" value="SIS_dom_sf"/>
</dbReference>
<keyword evidence="7" id="KW-1185">Reference proteome</keyword>
<dbReference type="Gene3D" id="3.40.50.10490">
    <property type="entry name" value="Glucose-6-phosphate isomerase like protein, domain 1"/>
    <property type="match status" value="2"/>
</dbReference>
<dbReference type="InterPro" id="IPR001672">
    <property type="entry name" value="G6P_Isomerase"/>
</dbReference>
<dbReference type="SUPFAM" id="SSF53697">
    <property type="entry name" value="SIS domain"/>
    <property type="match status" value="1"/>
</dbReference>
<dbReference type="HAMAP" id="MF_00473">
    <property type="entry name" value="G6P_isomerase"/>
    <property type="match status" value="1"/>
</dbReference>
<protein>
    <recommendedName>
        <fullName evidence="4">Glucose-6-phosphate isomerase</fullName>
        <ecNumber evidence="4">5.3.1.9</ecNumber>
    </recommendedName>
</protein>
<evidence type="ECO:0000313" key="7">
    <source>
        <dbReference type="Proteomes" id="UP001307889"/>
    </source>
</evidence>
<dbReference type="PANTHER" id="PTHR11469">
    <property type="entry name" value="GLUCOSE-6-PHOSPHATE ISOMERASE"/>
    <property type="match status" value="1"/>
</dbReference>
<dbReference type="EC" id="5.3.1.9" evidence="4"/>
<dbReference type="Pfam" id="PF00342">
    <property type="entry name" value="PGI"/>
    <property type="match status" value="1"/>
</dbReference>
<dbReference type="PANTHER" id="PTHR11469:SF1">
    <property type="entry name" value="GLUCOSE-6-PHOSPHATE ISOMERASE"/>
    <property type="match status" value="1"/>
</dbReference>
<proteinExistence type="inferred from homology"/>
<evidence type="ECO:0000313" key="6">
    <source>
        <dbReference type="EMBL" id="BES91869.1"/>
    </source>
</evidence>
<dbReference type="Proteomes" id="UP001307889">
    <property type="component" value="Chromosome 3"/>
</dbReference>
<dbReference type="CDD" id="cd05016">
    <property type="entry name" value="SIS_PGI_2"/>
    <property type="match status" value="1"/>
</dbReference>
<keyword evidence="3 4" id="KW-0413">Isomerase</keyword>
<accession>A0ABN7AI00</accession>
<dbReference type="PRINTS" id="PR00662">
    <property type="entry name" value="G6PISOMERASE"/>
</dbReference>
<keyword evidence="2 4" id="KW-0324">Glycolysis</keyword>
<keyword evidence="1 4" id="KW-0312">Gluconeogenesis</keyword>
<evidence type="ECO:0000256" key="2">
    <source>
        <dbReference type="ARBA" id="ARBA00023152"/>
    </source>
</evidence>
<dbReference type="EMBL" id="AP028911">
    <property type="protein sequence ID" value="BES91869.1"/>
    <property type="molecule type" value="Genomic_DNA"/>
</dbReference>
<comment type="pathway">
    <text evidence="4">Carbohydrate degradation; glycolysis; D-glyceraldehyde 3-phosphate and glycerone phosphate from D-glucose: step 2/4.</text>
</comment>
<sequence length="605" mass="68146">MSFGEKPRLTDEECFQKIQEYFYSNGKDININQMFQDDPDRFGKFSSIFHTPRDGDLLVDYSKNKITEPLLQKLLELAKQRGVEQARDLMFRGAKVNQEENKAVLPNVLRDANPNSAHSKNQVIVDNFNVLNDCKDLLEKMFKFVDSVHSGQWTGCDGKPFTDIVVIGQIGLTLASQMATEALPGYRTSLEMHYINNVDGTAMVDVLTKVKRCTTLFVIISENFDDPIVLRNSATAKKWFLKWSSAKDMAQHFVAVTLNKPEAIHFGVLPCNVFRYCEYAAECHSVWGAIGLPLALSLGKENFATFLAGGKHMDDHFKSAPIDTNIPIILAMIGIWYNNFFCAETQAVLPYDPNLRSFPSYVQFLNMKSNGKQYIGLNQSEANFQTSPIVWGGNLEENCQLLHQGTATVPCDFIVSAMPHDGITDQHKTLIAHCISHGEILMKGWPNETRESKNSHPGSGEPSEVPIEDKFQDGNRPSTTIVVKQFTPFTLGALMVLYEHKAFVQSVIWDVDPFVHHSNSLSMSTASEMLASLEDPRKSRLFNSSTNGLMAFIKKRLEIKTLTDLILVSYEFLYDPPVPEILRKGEIFNLAVVVASAYVWFQFVY</sequence>
<dbReference type="GO" id="GO:0016853">
    <property type="term" value="F:isomerase activity"/>
    <property type="evidence" value="ECO:0007669"/>
    <property type="project" value="UniProtKB-KW"/>
</dbReference>
<reference evidence="6 7" key="1">
    <citation type="submission" date="2023-09" db="EMBL/GenBank/DDBJ databases">
        <title>Nesidiocoris tenuis whole genome shotgun sequence.</title>
        <authorList>
            <person name="Shibata T."/>
            <person name="Shimoda M."/>
            <person name="Kobayashi T."/>
            <person name="Uehara T."/>
        </authorList>
    </citation>
    <scope>NUCLEOTIDE SEQUENCE [LARGE SCALE GENOMIC DNA]</scope>
    <source>
        <strain evidence="6 7">Japan</strain>
    </source>
</reference>
<evidence type="ECO:0000256" key="5">
    <source>
        <dbReference type="SAM" id="MobiDB-lite"/>
    </source>
</evidence>
<evidence type="ECO:0000256" key="3">
    <source>
        <dbReference type="ARBA" id="ARBA00023235"/>
    </source>
</evidence>
<evidence type="ECO:0000256" key="1">
    <source>
        <dbReference type="ARBA" id="ARBA00022432"/>
    </source>
</evidence>
<name>A0ABN7AI00_9HEMI</name>
<evidence type="ECO:0000256" key="4">
    <source>
        <dbReference type="RuleBase" id="RU000612"/>
    </source>
</evidence>
<comment type="catalytic activity">
    <reaction evidence="4">
        <text>alpha-D-glucose 6-phosphate = beta-D-fructose 6-phosphate</text>
        <dbReference type="Rhea" id="RHEA:11816"/>
        <dbReference type="ChEBI" id="CHEBI:57634"/>
        <dbReference type="ChEBI" id="CHEBI:58225"/>
        <dbReference type="EC" id="5.3.1.9"/>
    </reaction>
</comment>
<comment type="similarity">
    <text evidence="4">Belongs to the GPI family.</text>
</comment>
<organism evidence="6 7">
    <name type="scientific">Nesidiocoris tenuis</name>
    <dbReference type="NCBI Taxonomy" id="355587"/>
    <lineage>
        <taxon>Eukaryota</taxon>
        <taxon>Metazoa</taxon>
        <taxon>Ecdysozoa</taxon>
        <taxon>Arthropoda</taxon>
        <taxon>Hexapoda</taxon>
        <taxon>Insecta</taxon>
        <taxon>Pterygota</taxon>
        <taxon>Neoptera</taxon>
        <taxon>Paraneoptera</taxon>
        <taxon>Hemiptera</taxon>
        <taxon>Heteroptera</taxon>
        <taxon>Panheteroptera</taxon>
        <taxon>Cimicomorpha</taxon>
        <taxon>Miridae</taxon>
        <taxon>Dicyphina</taxon>
        <taxon>Nesidiocoris</taxon>
    </lineage>
</organism>
<dbReference type="InterPro" id="IPR035482">
    <property type="entry name" value="SIS_PGI_2"/>
</dbReference>